<comment type="caution">
    <text evidence="1">The sequence shown here is derived from an EMBL/GenBank/DDBJ whole genome shotgun (WGS) entry which is preliminary data.</text>
</comment>
<feature type="non-terminal residue" evidence="1">
    <location>
        <position position="1"/>
    </location>
</feature>
<dbReference type="EMBL" id="MU793958">
    <property type="protein sequence ID" value="KAJ3780051.1"/>
    <property type="molecule type" value="Genomic_DNA"/>
</dbReference>
<reference evidence="1" key="1">
    <citation type="submission" date="2022-08" db="EMBL/GenBank/DDBJ databases">
        <authorList>
            <consortium name="DOE Joint Genome Institute"/>
            <person name="Min B."/>
            <person name="Riley R."/>
            <person name="Sierra-Patev S."/>
            <person name="Naranjo-Ortiz M."/>
            <person name="Looney B."/>
            <person name="Konkel Z."/>
            <person name="Slot J.C."/>
            <person name="Sakamoto Y."/>
            <person name="Steenwyk J.L."/>
            <person name="Rokas A."/>
            <person name="Carro J."/>
            <person name="Camarero S."/>
            <person name="Ferreira P."/>
            <person name="Molpeceres G."/>
            <person name="Ruiz-Duenas F.J."/>
            <person name="Serrano A."/>
            <person name="Henrissat B."/>
            <person name="Drula E."/>
            <person name="Hughes K.W."/>
            <person name="Mata J.L."/>
            <person name="Ishikawa N.K."/>
            <person name="Vargas-Isla R."/>
            <person name="Ushijima S."/>
            <person name="Smith C.A."/>
            <person name="Ahrendt S."/>
            <person name="Andreopoulos W."/>
            <person name="He G."/>
            <person name="Labutti K."/>
            <person name="Lipzen A."/>
            <person name="Ng V."/>
            <person name="Sandor L."/>
            <person name="Barry K."/>
            <person name="Martinez A.T."/>
            <person name="Xiao Y."/>
            <person name="Gibbons J.G."/>
            <person name="Terashima K."/>
            <person name="Hibbett D.S."/>
            <person name="Grigoriev I.V."/>
        </authorList>
    </citation>
    <scope>NUCLEOTIDE SEQUENCE</scope>
    <source>
        <strain evidence="1">TFB10291</strain>
    </source>
</reference>
<dbReference type="SUPFAM" id="SSF46689">
    <property type="entry name" value="Homeodomain-like"/>
    <property type="match status" value="1"/>
</dbReference>
<evidence type="ECO:0000313" key="1">
    <source>
        <dbReference type="EMBL" id="KAJ3780051.1"/>
    </source>
</evidence>
<organism evidence="1 2">
    <name type="scientific">Lentinula aff. detonsa</name>
    <dbReference type="NCBI Taxonomy" id="2804958"/>
    <lineage>
        <taxon>Eukaryota</taxon>
        <taxon>Fungi</taxon>
        <taxon>Dikarya</taxon>
        <taxon>Basidiomycota</taxon>
        <taxon>Agaricomycotina</taxon>
        <taxon>Agaricomycetes</taxon>
        <taxon>Agaricomycetidae</taxon>
        <taxon>Agaricales</taxon>
        <taxon>Marasmiineae</taxon>
        <taxon>Omphalotaceae</taxon>
        <taxon>Lentinula</taxon>
    </lineage>
</organism>
<keyword evidence="2" id="KW-1185">Reference proteome</keyword>
<proteinExistence type="predicted"/>
<protein>
    <recommendedName>
        <fullName evidence="3">HTH psq-type domain-containing protein</fullName>
    </recommendedName>
</protein>
<feature type="non-terminal residue" evidence="1">
    <location>
        <position position="62"/>
    </location>
</feature>
<gene>
    <name evidence="1" type="ORF">GGU10DRAFT_236811</name>
</gene>
<accession>A0AA38KMS9</accession>
<evidence type="ECO:0000313" key="2">
    <source>
        <dbReference type="Proteomes" id="UP001163798"/>
    </source>
</evidence>
<name>A0AA38KMS9_9AGAR</name>
<dbReference type="Proteomes" id="UP001163798">
    <property type="component" value="Unassembled WGS sequence"/>
</dbReference>
<dbReference type="InterPro" id="IPR009057">
    <property type="entry name" value="Homeodomain-like_sf"/>
</dbReference>
<dbReference type="AlphaFoldDB" id="A0AA38KMS9"/>
<evidence type="ECO:0008006" key="3">
    <source>
        <dbReference type="Google" id="ProtNLM"/>
    </source>
</evidence>
<sequence>ENAFQQAILNISNGDTYRTAAQRQGLPMSTLWHREHGRSTRSEGHEHLKKLTTIEEKELRDW</sequence>